<evidence type="ECO:0000313" key="3">
    <source>
        <dbReference type="Proteomes" id="UP001449795"/>
    </source>
</evidence>
<accession>A0ABZ3D2I0</accession>
<dbReference type="Proteomes" id="UP001449795">
    <property type="component" value="Chromosome"/>
</dbReference>
<organism evidence="2 3">
    <name type="scientific">Nguyenibacter vanlangensis</name>
    <dbReference type="NCBI Taxonomy" id="1216886"/>
    <lineage>
        <taxon>Bacteria</taxon>
        <taxon>Pseudomonadati</taxon>
        <taxon>Pseudomonadota</taxon>
        <taxon>Alphaproteobacteria</taxon>
        <taxon>Acetobacterales</taxon>
        <taxon>Acetobacteraceae</taxon>
        <taxon>Nguyenibacter</taxon>
    </lineage>
</organism>
<sequence length="442" mass="48784">MIDPLPQQHEHAPAQNSKDGDTQADILKGIELQAWYQSFHEFAFTYTGKSWGTSDNTRIVTGYRRHIRLGKHWSIALSDRLDLIQTLHNFRPAETTGSAASHTLNALREVSASWRGSGANTVFIDLGRINIRNGVASGYNPTDFFKTNSVLQATTLDPSALREDRLGVFMVRAQKLWSWGGVTAAYAPRLSSQHDPFMTLQHIPAFSLDLNRTNTAHTGYFKISPQISQRLSVDAIAVIREHETPRIGIDSSALIGDSIVVYAEAAISRFNILQGPDALTAVPEGTMAGIAGPVRWRARIAAGLTWTTPIGISLTLENHYTGDALSHHAWNAWRSTTNEAALDRLSLEAARRSGEEEPITCDAWFFRISDNRVFGRRGLGFSAFTFIDSQDGSTLTQMTLSQALTRHLQLTAQLGLYTGDARSDYGSGPATRFVSAYLSYRL</sequence>
<evidence type="ECO:0008006" key="4">
    <source>
        <dbReference type="Google" id="ProtNLM"/>
    </source>
</evidence>
<protein>
    <recommendedName>
        <fullName evidence="4">Alginate export domain-containing protein</fullName>
    </recommendedName>
</protein>
<name>A0ABZ3D2I0_9PROT</name>
<dbReference type="EMBL" id="CP152276">
    <property type="protein sequence ID" value="XAE41959.1"/>
    <property type="molecule type" value="Genomic_DNA"/>
</dbReference>
<evidence type="ECO:0000256" key="1">
    <source>
        <dbReference type="SAM" id="MobiDB-lite"/>
    </source>
</evidence>
<evidence type="ECO:0000313" key="2">
    <source>
        <dbReference type="EMBL" id="XAE41959.1"/>
    </source>
</evidence>
<proteinExistence type="predicted"/>
<feature type="region of interest" description="Disordered" evidence="1">
    <location>
        <begin position="1"/>
        <end position="21"/>
    </location>
</feature>
<reference evidence="2 3" key="1">
    <citation type="submission" date="2024-04" db="EMBL/GenBank/DDBJ databases">
        <title>Complete genome sequence of Nguyenibacter vanlangesis HBCM-1154, a strain capable of nitrogen fixation, IAA production, and phosphorus solubilization isolated from sugarcane soil.</title>
        <authorList>
            <person name="MY HANH P."/>
        </authorList>
    </citation>
    <scope>NUCLEOTIDE SEQUENCE [LARGE SCALE GENOMIC DNA]</scope>
    <source>
        <strain evidence="2 3">HBCM 1154</strain>
    </source>
</reference>
<dbReference type="RefSeq" id="WP_342627777.1">
    <property type="nucleotide sequence ID" value="NZ_CP152276.1"/>
</dbReference>
<keyword evidence="3" id="KW-1185">Reference proteome</keyword>
<gene>
    <name evidence="2" type="ORF">AAC691_17015</name>
</gene>